<name>A0A9P8II36_9PEZI</name>
<reference evidence="3" key="1">
    <citation type="submission" date="2021-03" db="EMBL/GenBank/DDBJ databases">
        <title>Comparative genomics and phylogenomic investigation of the class Geoglossomycetes provide insights into ecological specialization and systematics.</title>
        <authorList>
            <person name="Melie T."/>
            <person name="Pirro S."/>
            <person name="Miller A.N."/>
            <person name="Quandt A."/>
        </authorList>
    </citation>
    <scope>NUCLEOTIDE SEQUENCE</scope>
    <source>
        <strain evidence="3">CAQ_001_2017</strain>
    </source>
</reference>
<feature type="transmembrane region" description="Helical" evidence="2">
    <location>
        <begin position="121"/>
        <end position="144"/>
    </location>
</feature>
<feature type="transmembrane region" description="Helical" evidence="2">
    <location>
        <begin position="64"/>
        <end position="84"/>
    </location>
</feature>
<evidence type="ECO:0000313" key="3">
    <source>
        <dbReference type="EMBL" id="KAH0552843.1"/>
    </source>
</evidence>
<proteinExistence type="predicted"/>
<feature type="region of interest" description="Disordered" evidence="1">
    <location>
        <begin position="726"/>
        <end position="773"/>
    </location>
</feature>
<gene>
    <name evidence="3" type="ORF">GP486_006957</name>
</gene>
<organism evidence="3 4">
    <name type="scientific">Trichoglossum hirsutum</name>
    <dbReference type="NCBI Taxonomy" id="265104"/>
    <lineage>
        <taxon>Eukaryota</taxon>
        <taxon>Fungi</taxon>
        <taxon>Dikarya</taxon>
        <taxon>Ascomycota</taxon>
        <taxon>Pezizomycotina</taxon>
        <taxon>Geoglossomycetes</taxon>
        <taxon>Geoglossales</taxon>
        <taxon>Geoglossaceae</taxon>
        <taxon>Trichoglossum</taxon>
    </lineage>
</organism>
<comment type="caution">
    <text evidence="3">The sequence shown here is derived from an EMBL/GenBank/DDBJ whole genome shotgun (WGS) entry which is preliminary data.</text>
</comment>
<evidence type="ECO:0000256" key="2">
    <source>
        <dbReference type="SAM" id="Phobius"/>
    </source>
</evidence>
<keyword evidence="4" id="KW-1185">Reference proteome</keyword>
<protein>
    <submittedName>
        <fullName evidence="3">Uncharacterized protein</fullName>
    </submittedName>
</protein>
<keyword evidence="2" id="KW-0812">Transmembrane</keyword>
<dbReference type="AlphaFoldDB" id="A0A9P8II36"/>
<dbReference type="Proteomes" id="UP000750711">
    <property type="component" value="Unassembled WGS sequence"/>
</dbReference>
<dbReference type="EMBL" id="JAGHQM010001751">
    <property type="protein sequence ID" value="KAH0552843.1"/>
    <property type="molecule type" value="Genomic_DNA"/>
</dbReference>
<feature type="compositionally biased region" description="Basic and acidic residues" evidence="1">
    <location>
        <begin position="726"/>
        <end position="742"/>
    </location>
</feature>
<keyword evidence="2" id="KW-0472">Membrane</keyword>
<sequence>CDMRSEGEIEARLAAIDGAGEQLLPQSQSPRPPRVTPYVTVIEANNATTRGGSYKRRFLTGDSIIRLLGFLWCVPALWALVVNFQQRIVGPSLWCTRCYPSTTSFDYTNQVAHLLAKDHDIIGLLQLVAKALEVWFLAVAASLLHDIISLRAKEGGGVPFGLLTAHIEFKEIRYLVSPGLWRSLSVDAQRRAKAVVGYLVVFLVVALAVESAVIGPSMAVLLIPTLQLREVRRVKGPIAQVTAADPPSSLLANCSSQLLSIGNYSCMGSLFSSGLDAMLTSAAFSNVTQPDTFLAPAVSQEDHVFFQFNATRAGKNFFVWSPNRSVLRKVSTDSYEHYLESLNQTFGKPAPDLDASQQTLYHEVGPVISATGNCLKVNVSISVVGPSKEIRCYGVGRANGEDVFENTCVRNGPGWDLGFNQSRFFLGWEDKWDETWVASVNVTVFQTNQNFTFHWGDRACPLKQAYDGQWLLDGPCPWNDLFEKSAPSLRTFVEYRVPGVTYPNQTVLCASQSYLGYRDYVFDSSRSQHDGLPLVTLEDLPQNVPDRAIWMHPDWLLAGWSVDRNGMVPSRRASAQVVVDAIRLILDNPSDGNNYYMTMVQQLVLSQAASLVDYSTSPFNGTIDEANPRLDTWRVIKVYSYGFFSVTTRLSATVVVAGLLFCFGYATLFAARGSQEFHTVQDLLVMAFKYRPGPEVGAGGGGGAVRKAGVRKVTNMLGDSEFIVVPRDKDNDDDISGDREDGAAQSGLLNGGGSGGGDIELQSNVGPSRPTLP</sequence>
<feature type="non-terminal residue" evidence="3">
    <location>
        <position position="1"/>
    </location>
</feature>
<feature type="compositionally biased region" description="Gly residues" evidence="1">
    <location>
        <begin position="749"/>
        <end position="758"/>
    </location>
</feature>
<feature type="transmembrane region" description="Helical" evidence="2">
    <location>
        <begin position="195"/>
        <end position="223"/>
    </location>
</feature>
<evidence type="ECO:0000313" key="4">
    <source>
        <dbReference type="Proteomes" id="UP000750711"/>
    </source>
</evidence>
<keyword evidence="2" id="KW-1133">Transmembrane helix</keyword>
<accession>A0A9P8II36</accession>
<evidence type="ECO:0000256" key="1">
    <source>
        <dbReference type="SAM" id="MobiDB-lite"/>
    </source>
</evidence>